<evidence type="ECO:0000256" key="1">
    <source>
        <dbReference type="ARBA" id="ARBA00006217"/>
    </source>
</evidence>
<dbReference type="PANTHER" id="PTHR43175:SF3">
    <property type="entry name" value="CARBON DISULFIDE HYDROLASE"/>
    <property type="match status" value="1"/>
</dbReference>
<dbReference type="Pfam" id="PF00484">
    <property type="entry name" value="Pro_CA"/>
    <property type="match status" value="1"/>
</dbReference>
<feature type="binding site" evidence="6">
    <location>
        <position position="96"/>
    </location>
    <ligand>
        <name>Zn(2+)</name>
        <dbReference type="ChEBI" id="CHEBI:29105"/>
    </ligand>
</feature>
<dbReference type="Proteomes" id="UP000076927">
    <property type="component" value="Chromosome"/>
</dbReference>
<dbReference type="EMBL" id="CP011388">
    <property type="protein sequence ID" value="ANE47894.1"/>
    <property type="molecule type" value="Genomic_DNA"/>
</dbReference>
<dbReference type="GO" id="GO:0004089">
    <property type="term" value="F:carbonate dehydratase activity"/>
    <property type="evidence" value="ECO:0007669"/>
    <property type="project" value="UniProtKB-EC"/>
</dbReference>
<dbReference type="AlphaFoldDB" id="A0A172TLW1"/>
<comment type="cofactor">
    <cofactor evidence="6">
        <name>Zn(2+)</name>
        <dbReference type="ChEBI" id="CHEBI:29105"/>
    </cofactor>
    <text evidence="6">Binds 1 zinc ion per subunit.</text>
</comment>
<dbReference type="PANTHER" id="PTHR43175">
    <property type="entry name" value="CARBONIC ANHYDRASE"/>
    <property type="match status" value="1"/>
</dbReference>
<comment type="catalytic activity">
    <reaction evidence="5">
        <text>hydrogencarbonate + H(+) = CO2 + H2O</text>
        <dbReference type="Rhea" id="RHEA:10748"/>
        <dbReference type="ChEBI" id="CHEBI:15377"/>
        <dbReference type="ChEBI" id="CHEBI:15378"/>
        <dbReference type="ChEBI" id="CHEBI:16526"/>
        <dbReference type="ChEBI" id="CHEBI:17544"/>
        <dbReference type="EC" id="4.2.1.1"/>
    </reaction>
</comment>
<keyword evidence="4 6" id="KW-0862">Zinc</keyword>
<evidence type="ECO:0000313" key="7">
    <source>
        <dbReference type="EMBL" id="ANE47894.1"/>
    </source>
</evidence>
<proteinExistence type="inferred from homology"/>
<dbReference type="RefSeq" id="WP_068609079.1">
    <property type="nucleotide sequence ID" value="NZ_CP011388.1"/>
</dbReference>
<dbReference type="CDD" id="cd03379">
    <property type="entry name" value="beta_CA_cladeD"/>
    <property type="match status" value="1"/>
</dbReference>
<accession>A0A172TLW1</accession>
<feature type="binding site" evidence="6">
    <location>
        <position position="40"/>
    </location>
    <ligand>
        <name>Zn(2+)</name>
        <dbReference type="ChEBI" id="CHEBI:29105"/>
    </ligand>
</feature>
<sequence>MSNVDQILTHNQAFVENKEYESYLTDKYPDKKMVILTCMDTRLVELLPKAMNLRNGDAKIIKNAGAIITHPFGNIMRSILVAIHALEAEEVFVVGHYECGMVGINAQKIVEKIKLSGVQPHTMSTLANAGIDVLRWLEGFNSVREGVDTSVDIIRKHPLMPPATLVHGMIIHPRTGKLELVNDGYAYNQSL</sequence>
<reference evidence="7 8" key="1">
    <citation type="submission" date="2015-01" db="EMBL/GenBank/DDBJ databases">
        <title>Paenibacillus swuensis/DY6/whole genome sequencing.</title>
        <authorList>
            <person name="Kim M.K."/>
            <person name="Srinivasan S."/>
            <person name="Lee J.-J."/>
        </authorList>
    </citation>
    <scope>NUCLEOTIDE SEQUENCE [LARGE SCALE GENOMIC DNA]</scope>
    <source>
        <strain evidence="7 8">DY6</strain>
    </source>
</reference>
<gene>
    <name evidence="7" type="ORF">SY83_18130</name>
</gene>
<evidence type="ECO:0000256" key="6">
    <source>
        <dbReference type="PIRSR" id="PIRSR601765-1"/>
    </source>
</evidence>
<name>A0A172TLW1_9BACL</name>
<dbReference type="Gene3D" id="3.40.1050.10">
    <property type="entry name" value="Carbonic anhydrase"/>
    <property type="match status" value="1"/>
</dbReference>
<feature type="binding site" evidence="6">
    <location>
        <position position="38"/>
    </location>
    <ligand>
        <name>Zn(2+)</name>
        <dbReference type="ChEBI" id="CHEBI:29105"/>
    </ligand>
</feature>
<dbReference type="GO" id="GO:0008270">
    <property type="term" value="F:zinc ion binding"/>
    <property type="evidence" value="ECO:0007669"/>
    <property type="project" value="InterPro"/>
</dbReference>
<dbReference type="KEGG" id="pswu:SY83_18130"/>
<comment type="similarity">
    <text evidence="1">Belongs to the beta-class carbonic anhydrase family.</text>
</comment>
<dbReference type="EC" id="4.2.1.1" evidence="2"/>
<dbReference type="PATRIC" id="fig|1178515.4.peg.3654"/>
<evidence type="ECO:0000256" key="2">
    <source>
        <dbReference type="ARBA" id="ARBA00012925"/>
    </source>
</evidence>
<dbReference type="SUPFAM" id="SSF53056">
    <property type="entry name" value="beta-carbonic anhydrase, cab"/>
    <property type="match status" value="1"/>
</dbReference>
<evidence type="ECO:0000256" key="4">
    <source>
        <dbReference type="ARBA" id="ARBA00022833"/>
    </source>
</evidence>
<evidence type="ECO:0000256" key="5">
    <source>
        <dbReference type="ARBA" id="ARBA00048348"/>
    </source>
</evidence>
<organism evidence="7 8">
    <name type="scientific">Paenibacillus swuensis</name>
    <dbReference type="NCBI Taxonomy" id="1178515"/>
    <lineage>
        <taxon>Bacteria</taxon>
        <taxon>Bacillati</taxon>
        <taxon>Bacillota</taxon>
        <taxon>Bacilli</taxon>
        <taxon>Bacillales</taxon>
        <taxon>Paenibacillaceae</taxon>
        <taxon>Paenibacillus</taxon>
    </lineage>
</organism>
<evidence type="ECO:0000313" key="8">
    <source>
        <dbReference type="Proteomes" id="UP000076927"/>
    </source>
</evidence>
<dbReference type="OrthoDB" id="9792260at2"/>
<dbReference type="SMART" id="SM00947">
    <property type="entry name" value="Pro_CA"/>
    <property type="match status" value="1"/>
</dbReference>
<keyword evidence="3 6" id="KW-0479">Metal-binding</keyword>
<protein>
    <recommendedName>
        <fullName evidence="2">carbonic anhydrase</fullName>
        <ecNumber evidence="2">4.2.1.1</ecNumber>
    </recommendedName>
</protein>
<feature type="binding site" evidence="6">
    <location>
        <position position="99"/>
    </location>
    <ligand>
        <name>Zn(2+)</name>
        <dbReference type="ChEBI" id="CHEBI:29105"/>
    </ligand>
</feature>
<dbReference type="InterPro" id="IPR036874">
    <property type="entry name" value="Carbonic_anhydrase_sf"/>
</dbReference>
<evidence type="ECO:0000256" key="3">
    <source>
        <dbReference type="ARBA" id="ARBA00022723"/>
    </source>
</evidence>
<keyword evidence="8" id="KW-1185">Reference proteome</keyword>
<dbReference type="STRING" id="1178515.SY83_18130"/>
<dbReference type="InterPro" id="IPR001765">
    <property type="entry name" value="Carbonic_anhydrase"/>
</dbReference>